<reference evidence="1 2" key="1">
    <citation type="submission" date="2017-03" db="EMBL/GenBank/DDBJ databases">
        <title>Pseudomonas azotoformans: Salt tolerant bacteria having multiple plant growth promoting attributes.</title>
        <authorList>
            <person name="Srivastava A.K."/>
            <person name="Sharma A."/>
            <person name="Srivastava A.K."/>
            <person name="Jamali H."/>
            <person name="Yadav J."/>
            <person name="Srivastava R."/>
            <person name="Kashyap P.L."/>
            <person name="Chakdar H."/>
            <person name="Saxena A.K."/>
        </authorList>
    </citation>
    <scope>NUCLEOTIDE SEQUENCE [LARGE SCALE GENOMIC DNA]</scope>
    <source>
        <strain evidence="1 2">SC 14</strain>
    </source>
</reference>
<dbReference type="AlphaFoldDB" id="A0A4Q0HDL0"/>
<comment type="caution">
    <text evidence="1">The sequence shown here is derived from an EMBL/GenBank/DDBJ whole genome shotgun (WGS) entry which is preliminary data.</text>
</comment>
<gene>
    <name evidence="1" type="ORF">B4O85_27830</name>
</gene>
<evidence type="ECO:0000313" key="2">
    <source>
        <dbReference type="Proteomes" id="UP000290481"/>
    </source>
</evidence>
<proteinExistence type="predicted"/>
<protein>
    <submittedName>
        <fullName evidence="1">Uncharacterized protein</fullName>
    </submittedName>
</protein>
<organism evidence="1 2">
    <name type="scientific">Pseudomonas azotoformans</name>
    <dbReference type="NCBI Taxonomy" id="47878"/>
    <lineage>
        <taxon>Bacteria</taxon>
        <taxon>Pseudomonadati</taxon>
        <taxon>Pseudomonadota</taxon>
        <taxon>Gammaproteobacteria</taxon>
        <taxon>Pseudomonadales</taxon>
        <taxon>Pseudomonadaceae</taxon>
        <taxon>Pseudomonas</taxon>
    </lineage>
</organism>
<sequence>MKELYEVVLGGVVEDDIIILLKDLESHSERVDDVTASEVLGIASCLGLDQSMVAELCRFEGDVCVSAKLYGFDIVSASSDFFVLLRVVKCGGGVDVELCFDDSVFSDVDKVMLLLQKYLKEISDRVRMKEYYGGMEPAKDLGTRYFTGEMLGPLVTRFR</sequence>
<evidence type="ECO:0000313" key="1">
    <source>
        <dbReference type="EMBL" id="RXE46455.1"/>
    </source>
</evidence>
<name>A0A4Q0HDL0_PSEAZ</name>
<accession>A0A4Q0HDL0</accession>
<dbReference type="GeneID" id="86979198"/>
<dbReference type="EMBL" id="MZZJ01000017">
    <property type="protein sequence ID" value="RXE46455.1"/>
    <property type="molecule type" value="Genomic_DNA"/>
</dbReference>
<dbReference type="RefSeq" id="WP_054897996.1">
    <property type="nucleotide sequence ID" value="NZ_MZZJ01000017.1"/>
</dbReference>
<dbReference type="Proteomes" id="UP000290481">
    <property type="component" value="Unassembled WGS sequence"/>
</dbReference>